<keyword evidence="6" id="KW-1185">Reference proteome</keyword>
<protein>
    <recommendedName>
        <fullName evidence="7">Enoyl reductase (ER) domain-containing protein</fullName>
    </recommendedName>
</protein>
<dbReference type="EMBL" id="QKRW01000001">
    <property type="protein sequence ID" value="RAL68768.1"/>
    <property type="molecule type" value="Genomic_DNA"/>
</dbReference>
<dbReference type="InterPro" id="IPR036291">
    <property type="entry name" value="NAD(P)-bd_dom_sf"/>
</dbReference>
<dbReference type="GO" id="GO:0016651">
    <property type="term" value="F:oxidoreductase activity, acting on NAD(P)H"/>
    <property type="evidence" value="ECO:0007669"/>
    <property type="project" value="InterPro"/>
</dbReference>
<evidence type="ECO:0000313" key="6">
    <source>
        <dbReference type="Proteomes" id="UP000249056"/>
    </source>
</evidence>
<dbReference type="PANTHER" id="PTHR45348:SF2">
    <property type="entry name" value="ZINC-TYPE ALCOHOL DEHYDROGENASE-LIKE PROTEIN C2E1P3.01"/>
    <property type="match status" value="1"/>
</dbReference>
<dbReference type="Gene3D" id="3.90.180.10">
    <property type="entry name" value="Medium-chain alcohol dehydrogenases, catalytic domain"/>
    <property type="match status" value="1"/>
</dbReference>
<name>A0A395J9E0_9HELO</name>
<dbReference type="PANTHER" id="PTHR45348">
    <property type="entry name" value="HYPOTHETICAL OXIDOREDUCTASE (EUROFUNG)"/>
    <property type="match status" value="1"/>
</dbReference>
<dbReference type="Proteomes" id="UP000249056">
    <property type="component" value="Unassembled WGS sequence"/>
</dbReference>
<dbReference type="Pfam" id="PF08240">
    <property type="entry name" value="ADH_N"/>
    <property type="match status" value="1"/>
</dbReference>
<evidence type="ECO:0000256" key="1">
    <source>
        <dbReference type="ARBA" id="ARBA00008072"/>
    </source>
</evidence>
<dbReference type="Pfam" id="PF00107">
    <property type="entry name" value="ADH_zinc_N"/>
    <property type="match status" value="1"/>
</dbReference>
<feature type="domain" description="Alcohol dehydrogenase-like N-terminal" evidence="4">
    <location>
        <begin position="30"/>
        <end position="90"/>
    </location>
</feature>
<sequence length="340" mass="36767">MTATQQQSLIVQETGKPVIEVTRPIPNPKEDEVVIKITSAGINPHDGKIRDSGLFNQPLPNTLCNDVAGIIIAKGEKVFEVKLDDHVFGYAGFEIDSKGSQQYAILELGCFAKVPSNITDDQAATFPVNLFASALSFWSENLLGIPAPWTDDKSFDAPSQSVVILGGGSSCGKFAVQVAKIAGIGKIVVVASSPNTDELKSYGATHVIDRHGKDADIKARVQDVVGDELGYAYDPINEDHTLAVSLLSEKKRGKVATLLPVKAAPGNFDIAQTVGLPHWNKEFSMEFFKLLPGWIESGDLKPLGFKLLEGGLNVDAFNKVLDNHRDGKNPGKWHFHPNDL</sequence>
<dbReference type="AlphaFoldDB" id="A0A395J9E0"/>
<dbReference type="Gene3D" id="3.40.50.720">
    <property type="entry name" value="NAD(P)-binding Rossmann-like Domain"/>
    <property type="match status" value="1"/>
</dbReference>
<reference evidence="5 6" key="1">
    <citation type="submission" date="2018-06" db="EMBL/GenBank/DDBJ databases">
        <title>Genome Sequence of the Brown Rot Fungal Pathogen Monilinia fructigena.</title>
        <authorList>
            <person name="Landi L."/>
            <person name="De Miccolis Angelini R.M."/>
            <person name="Pollastro S."/>
            <person name="Abate D."/>
            <person name="Faretra F."/>
            <person name="Romanazzi G."/>
        </authorList>
    </citation>
    <scope>NUCLEOTIDE SEQUENCE [LARGE SCALE GENOMIC DNA]</scope>
    <source>
        <strain evidence="5 6">Mfrg269</strain>
    </source>
</reference>
<dbReference type="InterPro" id="IPR047122">
    <property type="entry name" value="Trans-enoyl_RdTase-like"/>
</dbReference>
<keyword evidence="2" id="KW-0560">Oxidoreductase</keyword>
<comment type="caution">
    <text evidence="5">The sequence shown here is derived from an EMBL/GenBank/DDBJ whole genome shotgun (WGS) entry which is preliminary data.</text>
</comment>
<proteinExistence type="inferred from homology"/>
<dbReference type="InterPro" id="IPR011032">
    <property type="entry name" value="GroES-like_sf"/>
</dbReference>
<dbReference type="CDD" id="cd08249">
    <property type="entry name" value="enoyl_reductase_like"/>
    <property type="match status" value="1"/>
</dbReference>
<evidence type="ECO:0000256" key="2">
    <source>
        <dbReference type="ARBA" id="ARBA00023002"/>
    </source>
</evidence>
<evidence type="ECO:0008006" key="7">
    <source>
        <dbReference type="Google" id="ProtNLM"/>
    </source>
</evidence>
<evidence type="ECO:0000259" key="4">
    <source>
        <dbReference type="Pfam" id="PF08240"/>
    </source>
</evidence>
<gene>
    <name evidence="5" type="ORF">DID88_007461</name>
</gene>
<feature type="domain" description="Alcohol dehydrogenase-like C-terminal" evidence="3">
    <location>
        <begin position="172"/>
        <end position="257"/>
    </location>
</feature>
<comment type="similarity">
    <text evidence="1">Belongs to the zinc-containing alcohol dehydrogenase family.</text>
</comment>
<evidence type="ECO:0000313" key="5">
    <source>
        <dbReference type="EMBL" id="RAL68768.1"/>
    </source>
</evidence>
<accession>A0A395J9E0</accession>
<dbReference type="SUPFAM" id="SSF50129">
    <property type="entry name" value="GroES-like"/>
    <property type="match status" value="1"/>
</dbReference>
<dbReference type="InterPro" id="IPR013149">
    <property type="entry name" value="ADH-like_C"/>
</dbReference>
<evidence type="ECO:0000259" key="3">
    <source>
        <dbReference type="Pfam" id="PF00107"/>
    </source>
</evidence>
<dbReference type="OrthoDB" id="9992527at2759"/>
<organism evidence="5 6">
    <name type="scientific">Monilinia fructigena</name>
    <dbReference type="NCBI Taxonomy" id="38457"/>
    <lineage>
        <taxon>Eukaryota</taxon>
        <taxon>Fungi</taxon>
        <taxon>Dikarya</taxon>
        <taxon>Ascomycota</taxon>
        <taxon>Pezizomycotina</taxon>
        <taxon>Leotiomycetes</taxon>
        <taxon>Helotiales</taxon>
        <taxon>Sclerotiniaceae</taxon>
        <taxon>Monilinia</taxon>
    </lineage>
</organism>
<dbReference type="SUPFAM" id="SSF51735">
    <property type="entry name" value="NAD(P)-binding Rossmann-fold domains"/>
    <property type="match status" value="1"/>
</dbReference>
<dbReference type="InterPro" id="IPR013154">
    <property type="entry name" value="ADH-like_N"/>
</dbReference>